<evidence type="ECO:0000256" key="2">
    <source>
        <dbReference type="ARBA" id="ARBA00010139"/>
    </source>
</evidence>
<dbReference type="InterPro" id="IPR013094">
    <property type="entry name" value="AB_hydrolase_3"/>
</dbReference>
<evidence type="ECO:0000256" key="4">
    <source>
        <dbReference type="ARBA" id="ARBA00022827"/>
    </source>
</evidence>
<comment type="caution">
    <text evidence="10">The sequence shown here is derived from an EMBL/GenBank/DDBJ whole genome shotgun (WGS) entry which is preliminary data.</text>
</comment>
<dbReference type="Proteomes" id="UP000617041">
    <property type="component" value="Unassembled WGS sequence"/>
</dbReference>
<dbReference type="RefSeq" id="WP_200787310.1">
    <property type="nucleotide sequence ID" value="NZ_JAEDAO010000001.1"/>
</dbReference>
<dbReference type="InterPro" id="IPR029058">
    <property type="entry name" value="AB_hydrolase_fold"/>
</dbReference>
<evidence type="ECO:0000259" key="9">
    <source>
        <dbReference type="Pfam" id="PF07859"/>
    </source>
</evidence>
<dbReference type="AlphaFoldDB" id="A0A934Q068"/>
<dbReference type="InterPro" id="IPR036188">
    <property type="entry name" value="FAD/NAD-bd_sf"/>
</dbReference>
<dbReference type="GO" id="GO:0050661">
    <property type="term" value="F:NADP binding"/>
    <property type="evidence" value="ECO:0007669"/>
    <property type="project" value="InterPro"/>
</dbReference>
<dbReference type="PROSITE" id="PS01174">
    <property type="entry name" value="LIPASE_GDXG_SER"/>
    <property type="match status" value="1"/>
</dbReference>
<reference evidence="10" key="1">
    <citation type="submission" date="2020-12" db="EMBL/GenBank/DDBJ databases">
        <title>Ramlibacter sp. nov., isolated from a freshwater alga, Cryptomonas.</title>
        <authorList>
            <person name="Kim H.M."/>
            <person name="Jeon C.O."/>
        </authorList>
    </citation>
    <scope>NUCLEOTIDE SEQUENCE</scope>
    <source>
        <strain evidence="10">CrO1</strain>
    </source>
</reference>
<evidence type="ECO:0000256" key="3">
    <source>
        <dbReference type="ARBA" id="ARBA00022630"/>
    </source>
</evidence>
<dbReference type="EMBL" id="JAEDAO010000001">
    <property type="protein sequence ID" value="MBK0392371.1"/>
    <property type="molecule type" value="Genomic_DNA"/>
</dbReference>
<evidence type="ECO:0000313" key="11">
    <source>
        <dbReference type="Proteomes" id="UP000617041"/>
    </source>
</evidence>
<evidence type="ECO:0000313" key="10">
    <source>
        <dbReference type="EMBL" id="MBK0392371.1"/>
    </source>
</evidence>
<evidence type="ECO:0000256" key="7">
    <source>
        <dbReference type="ARBA" id="ARBA00023033"/>
    </source>
</evidence>
<protein>
    <submittedName>
        <fullName evidence="10">Alpha/beta hydrolase fold domain-containing protein</fullName>
    </submittedName>
</protein>
<dbReference type="PANTHER" id="PTHR43872:SF1">
    <property type="entry name" value="MONOOXYGENASE, PUTATIVE (AFU_ORTHOLOGUE AFUA_8G02570)-RELATED"/>
    <property type="match status" value="1"/>
</dbReference>
<dbReference type="InterPro" id="IPR033140">
    <property type="entry name" value="Lipase_GDXG_put_SER_AS"/>
</dbReference>
<evidence type="ECO:0000256" key="8">
    <source>
        <dbReference type="PROSITE-ProRule" id="PRU10038"/>
    </source>
</evidence>
<keyword evidence="7" id="KW-0503">Monooxygenase</keyword>
<keyword evidence="4" id="KW-0274">FAD</keyword>
<dbReference type="SUPFAM" id="SSF51905">
    <property type="entry name" value="FAD/NAD(P)-binding domain"/>
    <property type="match status" value="1"/>
</dbReference>
<organism evidence="10 11">
    <name type="scientific">Ramlibacter algicola</name>
    <dbReference type="NCBI Taxonomy" id="2795217"/>
    <lineage>
        <taxon>Bacteria</taxon>
        <taxon>Pseudomonadati</taxon>
        <taxon>Pseudomonadota</taxon>
        <taxon>Betaproteobacteria</taxon>
        <taxon>Burkholderiales</taxon>
        <taxon>Comamonadaceae</taxon>
        <taxon>Ramlibacter</taxon>
    </lineage>
</organism>
<evidence type="ECO:0000256" key="1">
    <source>
        <dbReference type="ARBA" id="ARBA00001974"/>
    </source>
</evidence>
<dbReference type="Pfam" id="PF07859">
    <property type="entry name" value="Abhydrolase_3"/>
    <property type="match status" value="1"/>
</dbReference>
<keyword evidence="5" id="KW-0521">NADP</keyword>
<dbReference type="InterPro" id="IPR020946">
    <property type="entry name" value="Flavin_mOase-like"/>
</dbReference>
<dbReference type="Gene3D" id="3.40.50.1820">
    <property type="entry name" value="alpha/beta hydrolase"/>
    <property type="match status" value="1"/>
</dbReference>
<evidence type="ECO:0000256" key="5">
    <source>
        <dbReference type="ARBA" id="ARBA00022857"/>
    </source>
</evidence>
<dbReference type="InterPro" id="IPR051820">
    <property type="entry name" value="FAD-binding_MO"/>
</dbReference>
<gene>
    <name evidence="10" type="ORF">I8E28_07195</name>
</gene>
<proteinExistence type="inferred from homology"/>
<dbReference type="Pfam" id="PF00743">
    <property type="entry name" value="FMO-like"/>
    <property type="match status" value="1"/>
</dbReference>
<dbReference type="PANTHER" id="PTHR43872">
    <property type="entry name" value="MONOOXYGENASE, PUTATIVE (AFU_ORTHOLOGUE AFUA_8G02570)-RELATED"/>
    <property type="match status" value="1"/>
</dbReference>
<dbReference type="GO" id="GO:0016787">
    <property type="term" value="F:hydrolase activity"/>
    <property type="evidence" value="ECO:0007669"/>
    <property type="project" value="UniProtKB-KW"/>
</dbReference>
<dbReference type="Gene3D" id="3.50.50.60">
    <property type="entry name" value="FAD/NAD(P)-binding domain"/>
    <property type="match status" value="1"/>
</dbReference>
<name>A0A934Q068_9BURK</name>
<dbReference type="FunFam" id="3.50.50.60:FF:000228">
    <property type="entry name" value="FAD-containing monooxygenase EthA"/>
    <property type="match status" value="1"/>
</dbReference>
<dbReference type="GO" id="GO:0050660">
    <property type="term" value="F:flavin adenine dinucleotide binding"/>
    <property type="evidence" value="ECO:0007669"/>
    <property type="project" value="InterPro"/>
</dbReference>
<feature type="active site" evidence="8">
    <location>
        <position position="141"/>
    </location>
</feature>
<comment type="cofactor">
    <cofactor evidence="1">
        <name>FAD</name>
        <dbReference type="ChEBI" id="CHEBI:57692"/>
    </cofactor>
</comment>
<keyword evidence="6" id="KW-0560">Oxidoreductase</keyword>
<keyword evidence="10" id="KW-0378">Hydrolase</keyword>
<keyword evidence="11" id="KW-1185">Reference proteome</keyword>
<dbReference type="GO" id="GO:0004499">
    <property type="term" value="F:N,N-dimethylaniline monooxygenase activity"/>
    <property type="evidence" value="ECO:0007669"/>
    <property type="project" value="InterPro"/>
</dbReference>
<dbReference type="Pfam" id="PF13450">
    <property type="entry name" value="NAD_binding_8"/>
    <property type="match status" value="1"/>
</dbReference>
<dbReference type="SUPFAM" id="SSF53474">
    <property type="entry name" value="alpha/beta-Hydrolases"/>
    <property type="match status" value="1"/>
</dbReference>
<evidence type="ECO:0000256" key="6">
    <source>
        <dbReference type="ARBA" id="ARBA00023002"/>
    </source>
</evidence>
<feature type="domain" description="Alpha/beta hydrolase fold-3" evidence="9">
    <location>
        <begin position="70"/>
        <end position="269"/>
    </location>
</feature>
<sequence length="785" mass="86015">MASWQARMAAWMVRKRIRRALGDLSDVKRVRAVFAHPLPAPRNATYTPATVGGIAGEWVTAPGVEPKATLLYLHGGGFVGCSPVTHRPVTAGFARHGFRVFVPDYRLAPEHPFPAPLDDCVAAWRGLQQERPGPMVVAGDSAGGNLALALMLTLRDAGEPLPAGAAVFSPATDMVEGASASIAANADLDAMFDGRGMHHFRNAYLAGQDPAHPLASPVRADLRGLPPLLVHASTDECLRDDSVRLAQAARAAGVRVQLRVWPKVPHVWQLLPNVPEARESVREAAEFLHAQLAGAPPQAEDLDVVIVGAGLSGIGAAAHLQEAFPARRYAILEAREAIGGTWDLFRYPGVRSDSDMYTLGYSFKPWRDAKAIADGPAIRDYVRATAAERGIDGQVRFGHRVVGAEWSSSKARWLLDLEVGPARDRRQVTCKLLWMCAGYYSYAQGYRPAFPQEERFRGRIVHPQHWPDDLDYAGKRVVVIGSGATAVTLVPDMAQRAAHVTMLQRSPTWIVTRPGVDPLAERAKRVLPPMLAYRLVRTKNVLLQQVFFRIARKWPEGFGRRLVDMARQQLPAGYDLAHFKPRYNPWDQRVCLVPDGDLFRAIRDGKASVATGTIELFTQTGIRLASGEELPADVVVTATGLQLNVLGDVQLVVDGQPRELSKALVYKGMMFSGVPNLVSTFGYTNASWTLKADLTAGYTMRLLARMDRLGAPIAVPVRDPSVGEQPFIDFSSGYVQRALGKLPKQGDRKPWKLYQNYLLDLLTLRYARIEDGALRFLRAGETAGS</sequence>
<keyword evidence="3" id="KW-0285">Flavoprotein</keyword>
<comment type="similarity">
    <text evidence="2">Belongs to the FAD-binding monooxygenase family.</text>
</comment>
<accession>A0A934Q068</accession>